<reference evidence="8" key="1">
    <citation type="journal article" date="2015" name="Proc. Natl. Acad. Sci. U.S.A.">
        <title>Networks of energetic and metabolic interactions define dynamics in microbial communities.</title>
        <authorList>
            <person name="Embree M."/>
            <person name="Liu J.K."/>
            <person name="Al-Bassam M.M."/>
            <person name="Zengler K."/>
        </authorList>
    </citation>
    <scope>NUCLEOTIDE SEQUENCE</scope>
</reference>
<dbReference type="NCBIfam" id="TIGR02495">
    <property type="entry name" value="NrdG2"/>
    <property type="match status" value="1"/>
</dbReference>
<dbReference type="GO" id="GO:0046872">
    <property type="term" value="F:metal ion binding"/>
    <property type="evidence" value="ECO:0007669"/>
    <property type="project" value="UniProtKB-KW"/>
</dbReference>
<organism evidence="8">
    <name type="scientific">hydrocarbon metagenome</name>
    <dbReference type="NCBI Taxonomy" id="938273"/>
    <lineage>
        <taxon>unclassified sequences</taxon>
        <taxon>metagenomes</taxon>
        <taxon>ecological metagenomes</taxon>
    </lineage>
</organism>
<accession>A0A0W8EX86</accession>
<dbReference type="GO" id="GO:0043365">
    <property type="term" value="F:[formate-C-acetyltransferase]-activating enzyme activity"/>
    <property type="evidence" value="ECO:0007669"/>
    <property type="project" value="UniProtKB-EC"/>
</dbReference>
<evidence type="ECO:0000259" key="7">
    <source>
        <dbReference type="PROSITE" id="PS51918"/>
    </source>
</evidence>
<dbReference type="InterPro" id="IPR012840">
    <property type="entry name" value="NrdG2"/>
</dbReference>
<keyword evidence="6" id="KW-0411">Iron-sulfur</keyword>
<dbReference type="SUPFAM" id="SSF102114">
    <property type="entry name" value="Radical SAM enzymes"/>
    <property type="match status" value="1"/>
</dbReference>
<protein>
    <submittedName>
        <fullName evidence="8">Ribonucleotide reductase of class iii (Anaerobic), activating protein</fullName>
        <ecNumber evidence="8">1.97.1.4</ecNumber>
    </submittedName>
</protein>
<dbReference type="InterPro" id="IPR007197">
    <property type="entry name" value="rSAM"/>
</dbReference>
<dbReference type="EC" id="1.97.1.4" evidence="8"/>
<dbReference type="Gene3D" id="3.20.20.70">
    <property type="entry name" value="Aldolase class I"/>
    <property type="match status" value="1"/>
</dbReference>
<gene>
    <name evidence="8" type="ORF">ASZ90_016424</name>
</gene>
<keyword evidence="3" id="KW-0949">S-adenosyl-L-methionine</keyword>
<dbReference type="PROSITE" id="PS51918">
    <property type="entry name" value="RADICAL_SAM"/>
    <property type="match status" value="1"/>
</dbReference>
<dbReference type="SFLD" id="SFLDS00029">
    <property type="entry name" value="Radical_SAM"/>
    <property type="match status" value="1"/>
</dbReference>
<keyword evidence="5" id="KW-0408">Iron</keyword>
<comment type="cofactor">
    <cofactor evidence="1">
        <name>[4Fe-4S] cluster</name>
        <dbReference type="ChEBI" id="CHEBI:49883"/>
    </cofactor>
</comment>
<evidence type="ECO:0000256" key="2">
    <source>
        <dbReference type="ARBA" id="ARBA00022485"/>
    </source>
</evidence>
<dbReference type="InterPro" id="IPR013785">
    <property type="entry name" value="Aldolase_TIM"/>
</dbReference>
<feature type="domain" description="Radical SAM core" evidence="7">
    <location>
        <begin position="21"/>
        <end position="235"/>
    </location>
</feature>
<proteinExistence type="predicted"/>
<evidence type="ECO:0000256" key="1">
    <source>
        <dbReference type="ARBA" id="ARBA00001966"/>
    </source>
</evidence>
<dbReference type="GO" id="GO:0051539">
    <property type="term" value="F:4 iron, 4 sulfur cluster binding"/>
    <property type="evidence" value="ECO:0007669"/>
    <property type="project" value="UniProtKB-KW"/>
</dbReference>
<evidence type="ECO:0000256" key="6">
    <source>
        <dbReference type="ARBA" id="ARBA00023014"/>
    </source>
</evidence>
<evidence type="ECO:0000256" key="5">
    <source>
        <dbReference type="ARBA" id="ARBA00023004"/>
    </source>
</evidence>
<dbReference type="InterPro" id="IPR034457">
    <property type="entry name" value="Organic_radical-activating"/>
</dbReference>
<dbReference type="GO" id="GO:0004748">
    <property type="term" value="F:ribonucleoside-diphosphate reductase activity, thioredoxin disulfide as acceptor"/>
    <property type="evidence" value="ECO:0007669"/>
    <property type="project" value="TreeGrafter"/>
</dbReference>
<keyword evidence="2" id="KW-0004">4Fe-4S</keyword>
<dbReference type="SFLD" id="SFLDG01094">
    <property type="entry name" value="Uncharacterised_Radical_SAM_Su"/>
    <property type="match status" value="1"/>
</dbReference>
<evidence type="ECO:0000256" key="3">
    <source>
        <dbReference type="ARBA" id="ARBA00022691"/>
    </source>
</evidence>
<evidence type="ECO:0000313" key="8">
    <source>
        <dbReference type="EMBL" id="KUG12851.1"/>
    </source>
</evidence>
<dbReference type="CDD" id="cd01335">
    <property type="entry name" value="Radical_SAM"/>
    <property type="match status" value="1"/>
</dbReference>
<evidence type="ECO:0000256" key="4">
    <source>
        <dbReference type="ARBA" id="ARBA00022723"/>
    </source>
</evidence>
<dbReference type="Pfam" id="PF04055">
    <property type="entry name" value="Radical_SAM"/>
    <property type="match status" value="1"/>
</dbReference>
<dbReference type="PANTHER" id="PTHR30352:SF2">
    <property type="entry name" value="ANAEROBIC RIBONUCLEOSIDE-TRIPHOSPHATE REDUCTASE-ACTIVATING PROTEIN"/>
    <property type="match status" value="1"/>
</dbReference>
<keyword evidence="8" id="KW-0560">Oxidoreductase</keyword>
<name>A0A0W8EX86_9ZZZZ</name>
<sequence length="281" mass="30987">METVIRVLVNYGGFVDVSTMDWPGRAVCTVFLRGCPLRCSYCHNAAIQTGENLVEIDEVIGRIATAGRLVSGVIFSGGEPTLQADALLALARAAKEQGLLVGIQTNGYFPGTLARLIDAGVVDRIALDYKTRWEGYSKRWEGYGAACAADYASQAERSVAIGEQAWREGRLPEFEITLTLFWENEKEVLGIAETLPRVPIVLQQGIRKRFWKEWELAGQVNGNRHLSEAEVKGPRPPLTYDELAKIGAKITKLGRTIKIRTQEGGEVVYASDRCRGVACQR</sequence>
<dbReference type="PANTHER" id="PTHR30352">
    <property type="entry name" value="PYRUVATE FORMATE-LYASE-ACTIVATING ENZYME"/>
    <property type="match status" value="1"/>
</dbReference>
<dbReference type="AlphaFoldDB" id="A0A0W8EX86"/>
<comment type="caution">
    <text evidence="8">The sequence shown here is derived from an EMBL/GenBank/DDBJ whole genome shotgun (WGS) entry which is preliminary data.</text>
</comment>
<keyword evidence="4" id="KW-0479">Metal-binding</keyword>
<dbReference type="EMBL" id="LNQE01001724">
    <property type="protein sequence ID" value="KUG12851.1"/>
    <property type="molecule type" value="Genomic_DNA"/>
</dbReference>
<dbReference type="InterPro" id="IPR058240">
    <property type="entry name" value="rSAM_sf"/>
</dbReference>